<name>A0A268P4X5_SHOCL</name>
<dbReference type="Proteomes" id="UP000216207">
    <property type="component" value="Unassembled WGS sequence"/>
</dbReference>
<dbReference type="Gene3D" id="1.25.10.10">
    <property type="entry name" value="Leucine-rich Repeat Variant"/>
    <property type="match status" value="1"/>
</dbReference>
<reference evidence="1 2" key="1">
    <citation type="submission" date="2017-07" db="EMBL/GenBank/DDBJ databases">
        <title>Isolation and whole genome analysis of endospore-forming bacteria from heroin.</title>
        <authorList>
            <person name="Kalinowski J."/>
            <person name="Ahrens B."/>
            <person name="Al-Dilaimi A."/>
            <person name="Winkler A."/>
            <person name="Wibberg D."/>
            <person name="Schleenbecker U."/>
            <person name="Ruckert C."/>
            <person name="Wolfel R."/>
            <person name="Grass G."/>
        </authorList>
    </citation>
    <scope>NUCLEOTIDE SEQUENCE [LARGE SCALE GENOMIC DNA]</scope>
    <source>
        <strain evidence="1 2">7539</strain>
    </source>
</reference>
<evidence type="ECO:0000313" key="1">
    <source>
        <dbReference type="EMBL" id="PAE90777.1"/>
    </source>
</evidence>
<proteinExistence type="predicted"/>
<dbReference type="Pfam" id="PF13646">
    <property type="entry name" value="HEAT_2"/>
    <property type="match status" value="1"/>
</dbReference>
<dbReference type="SUPFAM" id="SSF48371">
    <property type="entry name" value="ARM repeat"/>
    <property type="match status" value="1"/>
</dbReference>
<accession>A0A268P4X5</accession>
<dbReference type="InterPro" id="IPR016024">
    <property type="entry name" value="ARM-type_fold"/>
</dbReference>
<dbReference type="AlphaFoldDB" id="A0A268P4X5"/>
<dbReference type="EMBL" id="NPCC01000004">
    <property type="protein sequence ID" value="PAE90777.1"/>
    <property type="molecule type" value="Genomic_DNA"/>
</dbReference>
<dbReference type="InterPro" id="IPR011989">
    <property type="entry name" value="ARM-like"/>
</dbReference>
<organism evidence="1 2">
    <name type="scientific">Shouchella clausii</name>
    <name type="common">Alkalihalobacillus clausii</name>
    <dbReference type="NCBI Taxonomy" id="79880"/>
    <lineage>
        <taxon>Bacteria</taxon>
        <taxon>Bacillati</taxon>
        <taxon>Bacillota</taxon>
        <taxon>Bacilli</taxon>
        <taxon>Bacillales</taxon>
        <taxon>Bacillaceae</taxon>
        <taxon>Shouchella</taxon>
    </lineage>
</organism>
<protein>
    <submittedName>
        <fullName evidence="1">HEAT repeat domain-containing protein</fullName>
    </submittedName>
</protein>
<sequence>MDKNEEVSLSLRKIANSSEMNQVAAAMKEVRRSGKAALPLLIDALHGEDPMLRDIACAVLGELGSDAGEAVPKLIELMQTSSEETRMAAALSLMRIGPDSLPLLEETAKKSVGLTKFWACWAISWLDPSRLDQDMIVCLKAEQEQPTSEVTPFAAAEAVGKVIAWQLKEAD</sequence>
<gene>
    <name evidence="1" type="ORF">CHH72_02545</name>
</gene>
<dbReference type="RefSeq" id="WP_011246820.1">
    <property type="nucleotide sequence ID" value="NZ_BOQQ01000010.1"/>
</dbReference>
<comment type="caution">
    <text evidence="1">The sequence shown here is derived from an EMBL/GenBank/DDBJ whole genome shotgun (WGS) entry which is preliminary data.</text>
</comment>
<evidence type="ECO:0000313" key="2">
    <source>
        <dbReference type="Proteomes" id="UP000216207"/>
    </source>
</evidence>
<dbReference type="OMA" id="CIAWIDP"/>